<proteinExistence type="predicted"/>
<evidence type="ECO:0000259" key="2">
    <source>
        <dbReference type="PROSITE" id="PS51186"/>
    </source>
</evidence>
<evidence type="ECO:0000313" key="3">
    <source>
        <dbReference type="EMBL" id="KAJ4337750.1"/>
    </source>
</evidence>
<dbReference type="EMBL" id="JAPEUV010000036">
    <property type="protein sequence ID" value="KAJ4337750.1"/>
    <property type="molecule type" value="Genomic_DNA"/>
</dbReference>
<sequence>MLYTHVVFYVQALAFSHLCFAQANQQILTTEPRLRKATLDDADDIAIIVMAAFEPMPDWQYFRQFRHEFPEGHRECVRYGVTQMLTNPNTHTEVIEAPDGSAIPLVAMATWSDHRVPSMLSVLRRDAPEGCYQSLNVTRALDYIRKFNAAEHKYVFDVFGESQVYLYELAAHPDYQLRGAGTRLIERGIAKGRQESVNVTLIAQPTAEGFYFKKGFGEVRNISIDSVDGDQSFGYNVMAYEFDGDIPT</sequence>
<gene>
    <name evidence="3" type="ORF">N0V87_004498</name>
</gene>
<feature type="domain" description="N-acetyltransferase" evidence="2">
    <location>
        <begin position="32"/>
        <end position="243"/>
    </location>
</feature>
<accession>A0A9W9C1U7</accession>
<dbReference type="Pfam" id="PF13673">
    <property type="entry name" value="Acetyltransf_10"/>
    <property type="match status" value="1"/>
</dbReference>
<dbReference type="InterPro" id="IPR052523">
    <property type="entry name" value="Trichothecene_AcTrans"/>
</dbReference>
<dbReference type="InterPro" id="IPR016181">
    <property type="entry name" value="Acyl_CoA_acyltransferase"/>
</dbReference>
<dbReference type="AlphaFoldDB" id="A0A9W9C1U7"/>
<name>A0A9W9C1U7_9PLEO</name>
<dbReference type="Gene3D" id="3.40.630.30">
    <property type="match status" value="1"/>
</dbReference>
<dbReference type="InterPro" id="IPR000182">
    <property type="entry name" value="GNAT_dom"/>
</dbReference>
<dbReference type="PANTHER" id="PTHR42791:SF1">
    <property type="entry name" value="N-ACETYLTRANSFERASE DOMAIN-CONTAINING PROTEIN"/>
    <property type="match status" value="1"/>
</dbReference>
<dbReference type="OrthoDB" id="4738875at2759"/>
<keyword evidence="1" id="KW-0732">Signal</keyword>
<dbReference type="PROSITE" id="PS51186">
    <property type="entry name" value="GNAT"/>
    <property type="match status" value="1"/>
</dbReference>
<organism evidence="3 4">
    <name type="scientific">Didymella glomerata</name>
    <dbReference type="NCBI Taxonomy" id="749621"/>
    <lineage>
        <taxon>Eukaryota</taxon>
        <taxon>Fungi</taxon>
        <taxon>Dikarya</taxon>
        <taxon>Ascomycota</taxon>
        <taxon>Pezizomycotina</taxon>
        <taxon>Dothideomycetes</taxon>
        <taxon>Pleosporomycetidae</taxon>
        <taxon>Pleosporales</taxon>
        <taxon>Pleosporineae</taxon>
        <taxon>Didymellaceae</taxon>
        <taxon>Didymella</taxon>
    </lineage>
</organism>
<dbReference type="Proteomes" id="UP001140562">
    <property type="component" value="Unassembled WGS sequence"/>
</dbReference>
<protein>
    <recommendedName>
        <fullName evidence="2">N-acetyltransferase domain-containing protein</fullName>
    </recommendedName>
</protein>
<feature type="chain" id="PRO_5040857895" description="N-acetyltransferase domain-containing protein" evidence="1">
    <location>
        <begin position="22"/>
        <end position="248"/>
    </location>
</feature>
<evidence type="ECO:0000256" key="1">
    <source>
        <dbReference type="SAM" id="SignalP"/>
    </source>
</evidence>
<dbReference type="PANTHER" id="PTHR42791">
    <property type="entry name" value="GNAT FAMILY ACETYLTRANSFERASE"/>
    <property type="match status" value="1"/>
</dbReference>
<reference evidence="3" key="1">
    <citation type="submission" date="2022-10" db="EMBL/GenBank/DDBJ databases">
        <title>Tapping the CABI collections for fungal endophytes: first genome assemblies for Collariella, Neodidymelliopsis, Ascochyta clinopodiicola, Didymella pomorum, Didymosphaeria variabile, Neocosmospora piperis and Neocucurbitaria cava.</title>
        <authorList>
            <person name="Hill R."/>
        </authorList>
    </citation>
    <scope>NUCLEOTIDE SEQUENCE</scope>
    <source>
        <strain evidence="3">IMI 360193</strain>
    </source>
</reference>
<evidence type="ECO:0000313" key="4">
    <source>
        <dbReference type="Proteomes" id="UP001140562"/>
    </source>
</evidence>
<comment type="caution">
    <text evidence="3">The sequence shown here is derived from an EMBL/GenBank/DDBJ whole genome shotgun (WGS) entry which is preliminary data.</text>
</comment>
<keyword evidence="4" id="KW-1185">Reference proteome</keyword>
<dbReference type="SUPFAM" id="SSF55729">
    <property type="entry name" value="Acyl-CoA N-acyltransferases (Nat)"/>
    <property type="match status" value="1"/>
</dbReference>
<feature type="signal peptide" evidence="1">
    <location>
        <begin position="1"/>
        <end position="21"/>
    </location>
</feature>
<dbReference type="GO" id="GO:0016747">
    <property type="term" value="F:acyltransferase activity, transferring groups other than amino-acyl groups"/>
    <property type="evidence" value="ECO:0007669"/>
    <property type="project" value="InterPro"/>
</dbReference>